<dbReference type="Pfam" id="PF00196">
    <property type="entry name" value="GerE"/>
    <property type="match status" value="1"/>
</dbReference>
<organism evidence="5 6">
    <name type="scientific">Candidatus Nitrospira inopinata</name>
    <dbReference type="NCBI Taxonomy" id="1715989"/>
    <lineage>
        <taxon>Bacteria</taxon>
        <taxon>Pseudomonadati</taxon>
        <taxon>Nitrospirota</taxon>
        <taxon>Nitrospiria</taxon>
        <taxon>Nitrospirales</taxon>
        <taxon>Nitrospiraceae</taxon>
        <taxon>Nitrospira</taxon>
    </lineage>
</organism>
<accession>A0A0S4KXY2</accession>
<dbReference type="Gene3D" id="1.10.10.10">
    <property type="entry name" value="Winged helix-like DNA-binding domain superfamily/Winged helix DNA-binding domain"/>
    <property type="match status" value="1"/>
</dbReference>
<dbReference type="InterPro" id="IPR000792">
    <property type="entry name" value="Tscrpt_reg_LuxR_C"/>
</dbReference>
<dbReference type="GO" id="GO:0003677">
    <property type="term" value="F:DNA binding"/>
    <property type="evidence" value="ECO:0007669"/>
    <property type="project" value="UniProtKB-KW"/>
</dbReference>
<name>A0A0S4KXY2_9BACT</name>
<evidence type="ECO:0000256" key="2">
    <source>
        <dbReference type="ARBA" id="ARBA00023125"/>
    </source>
</evidence>
<evidence type="ECO:0000259" key="4">
    <source>
        <dbReference type="PROSITE" id="PS50043"/>
    </source>
</evidence>
<dbReference type="PROSITE" id="PS00622">
    <property type="entry name" value="HTH_LUXR_1"/>
    <property type="match status" value="1"/>
</dbReference>
<dbReference type="Proteomes" id="UP000066284">
    <property type="component" value="Chromosome 1"/>
</dbReference>
<gene>
    <name evidence="5" type="ORF">NITINOP_2383</name>
</gene>
<evidence type="ECO:0000313" key="5">
    <source>
        <dbReference type="EMBL" id="CUQ67355.1"/>
    </source>
</evidence>
<dbReference type="OrthoDB" id="7345476at2"/>
<dbReference type="EMBL" id="LN885086">
    <property type="protein sequence ID" value="CUQ67355.1"/>
    <property type="molecule type" value="Genomic_DNA"/>
</dbReference>
<dbReference type="PANTHER" id="PTHR44688">
    <property type="entry name" value="DNA-BINDING TRANSCRIPTIONAL ACTIVATOR DEVR_DOSR"/>
    <property type="match status" value="1"/>
</dbReference>
<dbReference type="InterPro" id="IPR036388">
    <property type="entry name" value="WH-like_DNA-bd_sf"/>
</dbReference>
<keyword evidence="6" id="KW-1185">Reference proteome</keyword>
<dbReference type="CDD" id="cd06170">
    <property type="entry name" value="LuxR_C_like"/>
    <property type="match status" value="1"/>
</dbReference>
<dbReference type="GO" id="GO:0006355">
    <property type="term" value="P:regulation of DNA-templated transcription"/>
    <property type="evidence" value="ECO:0007669"/>
    <property type="project" value="InterPro"/>
</dbReference>
<dbReference type="InterPro" id="IPR016032">
    <property type="entry name" value="Sig_transdc_resp-reg_C-effctor"/>
</dbReference>
<dbReference type="STRING" id="1715989.NITINOP_2383"/>
<evidence type="ECO:0000256" key="3">
    <source>
        <dbReference type="ARBA" id="ARBA00023163"/>
    </source>
</evidence>
<dbReference type="SUPFAM" id="SSF46894">
    <property type="entry name" value="C-terminal effector domain of the bipartite response regulators"/>
    <property type="match status" value="1"/>
</dbReference>
<dbReference type="PRINTS" id="PR00038">
    <property type="entry name" value="HTHLUXR"/>
</dbReference>
<dbReference type="RefSeq" id="WP_062485622.1">
    <property type="nucleotide sequence ID" value="NZ_LN885086.1"/>
</dbReference>
<dbReference type="SMART" id="SM00421">
    <property type="entry name" value="HTH_LUXR"/>
    <property type="match status" value="1"/>
</dbReference>
<evidence type="ECO:0000313" key="6">
    <source>
        <dbReference type="Proteomes" id="UP000066284"/>
    </source>
</evidence>
<dbReference type="PROSITE" id="PS50043">
    <property type="entry name" value="HTH_LUXR_2"/>
    <property type="match status" value="1"/>
</dbReference>
<keyword evidence="1" id="KW-0805">Transcription regulation</keyword>
<reference evidence="6" key="1">
    <citation type="submission" date="2015-09" db="EMBL/GenBank/DDBJ databases">
        <authorList>
            <person name="Daims H."/>
        </authorList>
    </citation>
    <scope>NUCLEOTIDE SEQUENCE [LARGE SCALE GENOMIC DNA]</scope>
</reference>
<dbReference type="PANTHER" id="PTHR44688:SF16">
    <property type="entry name" value="DNA-BINDING TRANSCRIPTIONAL ACTIVATOR DEVR_DOSR"/>
    <property type="match status" value="1"/>
</dbReference>
<evidence type="ECO:0000256" key="1">
    <source>
        <dbReference type="ARBA" id="ARBA00023015"/>
    </source>
</evidence>
<proteinExistence type="predicted"/>
<sequence length="202" mass="22313">MTNGPGVLDQTDSLADQRAGSGIVVLSASMQLLHMNRQASELSKKINEVEHGGNSAKFAHGVLPAALTELCGEIIKALHIRTEAKDWEQFELKRIAGDPGQPILLRGFGLPDRGGIQNARLVVTMEELGRRKTLNADHARDRFQLTGREQEVIEHLAKGWTNKEIANALQITEQTVKEHIKHIMRKTNASTRTGILVQVFNS</sequence>
<dbReference type="AlphaFoldDB" id="A0A0S4KXY2"/>
<feature type="domain" description="HTH luxR-type" evidence="4">
    <location>
        <begin position="138"/>
        <end position="202"/>
    </location>
</feature>
<protein>
    <recommendedName>
        <fullName evidence="4">HTH luxR-type domain-containing protein</fullName>
    </recommendedName>
</protein>
<keyword evidence="2" id="KW-0238">DNA-binding</keyword>
<dbReference type="KEGG" id="nio:NITINOP_2383"/>
<keyword evidence="3" id="KW-0804">Transcription</keyword>